<dbReference type="InterPro" id="IPR009325">
    <property type="entry name" value="DUF983"/>
</dbReference>
<dbReference type="EMBL" id="CDOE01000079">
    <property type="protein sequence ID" value="CEN41255.1"/>
    <property type="molecule type" value="Genomic_DNA"/>
</dbReference>
<accession>A0A0B7HPN8</accession>
<protein>
    <submittedName>
        <fullName evidence="1">Uncharacterized protein</fullName>
    </submittedName>
</protein>
<dbReference type="RefSeq" id="WP_041913641.1">
    <property type="nucleotide sequence ID" value="NZ_CP022382.1"/>
</dbReference>
<dbReference type="AlphaFoldDB" id="A0A0B7HPN8"/>
<reference evidence="1 2" key="1">
    <citation type="submission" date="2015-01" db="EMBL/GenBank/DDBJ databases">
        <authorList>
            <person name="Xiang T."/>
            <person name="Song Y."/>
            <person name="Huang L."/>
            <person name="Wang B."/>
            <person name="Wu P."/>
        </authorList>
    </citation>
    <scope>NUCLEOTIDE SEQUENCE [LARGE SCALE GENOMIC DNA]</scope>
    <source>
        <strain evidence="1 2">Cc12</strain>
    </source>
</reference>
<sequence>MFSKGSKLYSILTGTCPKCQNESMYVSKNAYKMSETLKMHEKCSHCGLKYKIEPSFFYGAMYVSYGVGVAVAVAAFVISYVFLNAGLKFSFIAIVAALVVFMPLIMRVSRNIWINIFISYEKEEQ</sequence>
<gene>
    <name evidence="1" type="ORF">CCAN12_800125</name>
</gene>
<dbReference type="GeneID" id="69580254"/>
<evidence type="ECO:0000313" key="2">
    <source>
        <dbReference type="Proteomes" id="UP000044026"/>
    </source>
</evidence>
<proteinExistence type="predicted"/>
<name>A0A0B7HPN8_9FLAO</name>
<organism evidence="1 2">
    <name type="scientific">Capnocytophaga canimorsus</name>
    <dbReference type="NCBI Taxonomy" id="28188"/>
    <lineage>
        <taxon>Bacteria</taxon>
        <taxon>Pseudomonadati</taxon>
        <taxon>Bacteroidota</taxon>
        <taxon>Flavobacteriia</taxon>
        <taxon>Flavobacteriales</taxon>
        <taxon>Flavobacteriaceae</taxon>
        <taxon>Capnocytophaga</taxon>
    </lineage>
</organism>
<evidence type="ECO:0000313" key="1">
    <source>
        <dbReference type="EMBL" id="CEN41255.1"/>
    </source>
</evidence>
<dbReference type="Pfam" id="PF06170">
    <property type="entry name" value="DUF983"/>
    <property type="match status" value="1"/>
</dbReference>
<dbReference type="Proteomes" id="UP000044026">
    <property type="component" value="Unassembled WGS sequence"/>
</dbReference>